<name>A0A918UYV5_9CAUL</name>
<dbReference type="Gene3D" id="3.40.50.410">
    <property type="entry name" value="von Willebrand factor, type A domain"/>
    <property type="match status" value="1"/>
</dbReference>
<dbReference type="InterPro" id="IPR002035">
    <property type="entry name" value="VWF_A"/>
</dbReference>
<evidence type="ECO:0000256" key="2">
    <source>
        <dbReference type="SAM" id="MobiDB-lite"/>
    </source>
</evidence>
<dbReference type="GO" id="GO:0051116">
    <property type="term" value="F:cobaltochelatase activity"/>
    <property type="evidence" value="ECO:0007669"/>
    <property type="project" value="UniProtKB-UniRule"/>
</dbReference>
<evidence type="ECO:0000313" key="4">
    <source>
        <dbReference type="EMBL" id="GGZ44471.1"/>
    </source>
</evidence>
<organism evidence="4 5">
    <name type="scientific">Asticcacaulis endophyticus</name>
    <dbReference type="NCBI Taxonomy" id="1395890"/>
    <lineage>
        <taxon>Bacteria</taxon>
        <taxon>Pseudomonadati</taxon>
        <taxon>Pseudomonadota</taxon>
        <taxon>Alphaproteobacteria</taxon>
        <taxon>Caulobacterales</taxon>
        <taxon>Caulobacteraceae</taxon>
        <taxon>Asticcacaulis</taxon>
    </lineage>
</organism>
<dbReference type="Proteomes" id="UP000662572">
    <property type="component" value="Unassembled WGS sequence"/>
</dbReference>
<dbReference type="InterPro" id="IPR006538">
    <property type="entry name" value="CobT"/>
</dbReference>
<evidence type="ECO:0000313" key="5">
    <source>
        <dbReference type="Proteomes" id="UP000662572"/>
    </source>
</evidence>
<comment type="caution">
    <text evidence="4">The sequence shown here is derived from an EMBL/GenBank/DDBJ whole genome shotgun (WGS) entry which is preliminary data.</text>
</comment>
<dbReference type="CDD" id="cd01454">
    <property type="entry name" value="vWA_norD_type"/>
    <property type="match status" value="1"/>
</dbReference>
<dbReference type="SMART" id="SM00327">
    <property type="entry name" value="VWA"/>
    <property type="match status" value="1"/>
</dbReference>
<dbReference type="EMBL" id="BMZB01000007">
    <property type="protein sequence ID" value="GGZ44471.1"/>
    <property type="molecule type" value="Genomic_DNA"/>
</dbReference>
<dbReference type="InterPro" id="IPR025861">
    <property type="entry name" value="CobT_VWA_dom"/>
</dbReference>
<dbReference type="PIRSF" id="PIRSF031715">
    <property type="entry name" value="Cob_chel_CobT"/>
    <property type="match status" value="1"/>
</dbReference>
<dbReference type="GO" id="GO:0009236">
    <property type="term" value="P:cobalamin biosynthetic process"/>
    <property type="evidence" value="ECO:0007669"/>
    <property type="project" value="UniProtKB-UniRule"/>
</dbReference>
<feature type="domain" description="VWFA" evidence="3">
    <location>
        <begin position="412"/>
        <end position="598"/>
    </location>
</feature>
<accession>A0A918UYV5</accession>
<dbReference type="InterPro" id="IPR036465">
    <property type="entry name" value="vWFA_dom_sf"/>
</dbReference>
<dbReference type="InterPro" id="IPR051928">
    <property type="entry name" value="NorD/CobT"/>
</dbReference>
<dbReference type="Pfam" id="PF06213">
    <property type="entry name" value="CobT"/>
    <property type="match status" value="1"/>
</dbReference>
<dbReference type="SUPFAM" id="SSF53300">
    <property type="entry name" value="vWA-like"/>
    <property type="match status" value="1"/>
</dbReference>
<reference evidence="4" key="2">
    <citation type="submission" date="2020-09" db="EMBL/GenBank/DDBJ databases">
        <authorList>
            <person name="Sun Q."/>
            <person name="Kim S."/>
        </authorList>
    </citation>
    <scope>NUCLEOTIDE SEQUENCE</scope>
    <source>
        <strain evidence="4">KCTC 32296</strain>
    </source>
</reference>
<dbReference type="PANTHER" id="PTHR41248:SF1">
    <property type="entry name" value="NORD PROTEIN"/>
    <property type="match status" value="1"/>
</dbReference>
<reference evidence="4" key="1">
    <citation type="journal article" date="2014" name="Int. J. Syst. Evol. Microbiol.">
        <title>Complete genome sequence of Corynebacterium casei LMG S-19264T (=DSM 44701T), isolated from a smear-ripened cheese.</title>
        <authorList>
            <consortium name="US DOE Joint Genome Institute (JGI-PGF)"/>
            <person name="Walter F."/>
            <person name="Albersmeier A."/>
            <person name="Kalinowski J."/>
            <person name="Ruckert C."/>
        </authorList>
    </citation>
    <scope>NUCLEOTIDE SEQUENCE</scope>
    <source>
        <strain evidence="4">KCTC 32296</strain>
    </source>
</reference>
<feature type="region of interest" description="Disordered" evidence="2">
    <location>
        <begin position="208"/>
        <end position="311"/>
    </location>
</feature>
<feature type="compositionally biased region" description="Acidic residues" evidence="2">
    <location>
        <begin position="223"/>
        <end position="248"/>
    </location>
</feature>
<dbReference type="NCBIfam" id="TIGR01651">
    <property type="entry name" value="CobT"/>
    <property type="match status" value="1"/>
</dbReference>
<dbReference type="AlphaFoldDB" id="A0A918UYV5"/>
<sequence>MAQKPTVLSDPFRKALVHSTRALAEDAELEVVFGPDGPRRDGNRLILPNPPRDLAPRAAAQVRGVADRMALKIAHHNEPVHARARPLDERSGEVFDALEQARLEALGARAMGGVRLNLRAALEGDLEKSGLTRKEEKSDLNLADVMGLIAREAVTGDPVPASVQRVVNLFRDELEAKLGDRLGELTEVLGDQKAFTQKARDILKALDLVDDSQDAQDEKNDDGQEEEGPDSQDDSAENEPEADTEDDDQAKPDQDDQDAAGQEQAAEGQDDYTQMDGDPQSMSETSSDQEVDGEAGEAHEGQGPNTDAPIVKDYDVYTREYDEIIAAEDLCDAEELERLRGFLNQQLANLSNVVSRLANRLQRRLLAQQSRSWSFDLEEGVLDASRLTRVIIDPSAPLSFKQEKDTEFRDTVVTLLLDNSGSMRGRPIMVAAVCADVLARTLERCGVKVEILGFTTKTWKGGQSREKWVREGKPAQPGRLNDLRHIIYKAADNPWRRSHKNLGLMMREGLLKENIDGEALQWAYTRLLARPEQRKILMVISDGAPVDDSTLSVNNGHYLENHLRKMIADIETSGRVELAAIGIGHDVTRYYKRALTLIDVEHLGGALVEKLAELFEEKTKSVGKTR</sequence>
<dbReference type="PANTHER" id="PTHR41248">
    <property type="entry name" value="NORD PROTEIN"/>
    <property type="match status" value="1"/>
</dbReference>
<proteinExistence type="predicted"/>
<dbReference type="EC" id="6.6.1.2" evidence="1"/>
<evidence type="ECO:0000256" key="1">
    <source>
        <dbReference type="NCBIfam" id="TIGR01651"/>
    </source>
</evidence>
<dbReference type="Pfam" id="PF11775">
    <property type="entry name" value="CobT_C"/>
    <property type="match status" value="1"/>
</dbReference>
<protein>
    <recommendedName>
        <fullName evidence="1">Cobaltochelatase subunit CobT</fullName>
        <ecNumber evidence="1">6.6.1.2</ecNumber>
    </recommendedName>
</protein>
<evidence type="ECO:0000259" key="3">
    <source>
        <dbReference type="PROSITE" id="PS50234"/>
    </source>
</evidence>
<keyword evidence="5" id="KW-1185">Reference proteome</keyword>
<gene>
    <name evidence="4" type="ORF">GCM10011273_34030</name>
</gene>
<dbReference type="PROSITE" id="PS50234">
    <property type="entry name" value="VWFA"/>
    <property type="match status" value="1"/>
</dbReference>